<keyword evidence="3 5" id="KW-1133">Transmembrane helix</keyword>
<feature type="transmembrane region" description="Helical" evidence="5">
    <location>
        <begin position="59"/>
        <end position="81"/>
    </location>
</feature>
<keyword evidence="7" id="KW-0436">Ligase</keyword>
<comment type="subcellular location">
    <subcellularLocation>
        <location evidence="1">Membrane</location>
        <topology evidence="1">Multi-pass membrane protein</topology>
    </subcellularLocation>
</comment>
<gene>
    <name evidence="7" type="ORF">ACFODZ_09345</name>
</gene>
<proteinExistence type="predicted"/>
<dbReference type="PANTHER" id="PTHR37422">
    <property type="entry name" value="TEICHURONIC ACID BIOSYNTHESIS PROTEIN TUAE"/>
    <property type="match status" value="1"/>
</dbReference>
<feature type="domain" description="O-antigen ligase-related" evidence="6">
    <location>
        <begin position="187"/>
        <end position="340"/>
    </location>
</feature>
<keyword evidence="4 5" id="KW-0472">Membrane</keyword>
<evidence type="ECO:0000256" key="2">
    <source>
        <dbReference type="ARBA" id="ARBA00022692"/>
    </source>
</evidence>
<name>A0ABV7JC31_9GAMM</name>
<evidence type="ECO:0000256" key="5">
    <source>
        <dbReference type="SAM" id="Phobius"/>
    </source>
</evidence>
<feature type="transmembrane region" description="Helical" evidence="5">
    <location>
        <begin position="226"/>
        <end position="244"/>
    </location>
</feature>
<evidence type="ECO:0000313" key="8">
    <source>
        <dbReference type="Proteomes" id="UP001595533"/>
    </source>
</evidence>
<feature type="transmembrane region" description="Helical" evidence="5">
    <location>
        <begin position="203"/>
        <end position="219"/>
    </location>
</feature>
<dbReference type="EMBL" id="JBHRTS010000004">
    <property type="protein sequence ID" value="MFC3194444.1"/>
    <property type="molecule type" value="Genomic_DNA"/>
</dbReference>
<feature type="transmembrane region" description="Helical" evidence="5">
    <location>
        <begin position="116"/>
        <end position="137"/>
    </location>
</feature>
<evidence type="ECO:0000256" key="3">
    <source>
        <dbReference type="ARBA" id="ARBA00022989"/>
    </source>
</evidence>
<feature type="transmembrane region" description="Helical" evidence="5">
    <location>
        <begin position="328"/>
        <end position="348"/>
    </location>
</feature>
<evidence type="ECO:0000313" key="7">
    <source>
        <dbReference type="EMBL" id="MFC3194444.1"/>
    </source>
</evidence>
<dbReference type="Pfam" id="PF04932">
    <property type="entry name" value="Wzy_C"/>
    <property type="match status" value="1"/>
</dbReference>
<protein>
    <submittedName>
        <fullName evidence="7">O-antigen ligase family protein</fullName>
    </submittedName>
</protein>
<keyword evidence="2 5" id="KW-0812">Transmembrane</keyword>
<dbReference type="PANTHER" id="PTHR37422:SF13">
    <property type="entry name" value="LIPOPOLYSACCHARIDE BIOSYNTHESIS PROTEIN PA4999-RELATED"/>
    <property type="match status" value="1"/>
</dbReference>
<dbReference type="InterPro" id="IPR007016">
    <property type="entry name" value="O-antigen_ligase-rel_domated"/>
</dbReference>
<dbReference type="Proteomes" id="UP001595533">
    <property type="component" value="Unassembled WGS sequence"/>
</dbReference>
<reference evidence="8" key="1">
    <citation type="journal article" date="2019" name="Int. J. Syst. Evol. Microbiol.">
        <title>The Global Catalogue of Microorganisms (GCM) 10K type strain sequencing project: providing services to taxonomists for standard genome sequencing and annotation.</title>
        <authorList>
            <consortium name="The Broad Institute Genomics Platform"/>
            <consortium name="The Broad Institute Genome Sequencing Center for Infectious Disease"/>
            <person name="Wu L."/>
            <person name="Ma J."/>
        </authorList>
    </citation>
    <scope>NUCLEOTIDE SEQUENCE [LARGE SCALE GENOMIC DNA]</scope>
    <source>
        <strain evidence="8">KCTC 42953</strain>
    </source>
</reference>
<evidence type="ECO:0000256" key="1">
    <source>
        <dbReference type="ARBA" id="ARBA00004141"/>
    </source>
</evidence>
<organism evidence="7 8">
    <name type="scientific">Marinicella sediminis</name>
    <dbReference type="NCBI Taxonomy" id="1792834"/>
    <lineage>
        <taxon>Bacteria</taxon>
        <taxon>Pseudomonadati</taxon>
        <taxon>Pseudomonadota</taxon>
        <taxon>Gammaproteobacteria</taxon>
        <taxon>Lysobacterales</taxon>
        <taxon>Marinicellaceae</taxon>
        <taxon>Marinicella</taxon>
    </lineage>
</organism>
<feature type="transmembrane region" description="Helical" evidence="5">
    <location>
        <begin position="157"/>
        <end position="176"/>
    </location>
</feature>
<dbReference type="GO" id="GO:0016874">
    <property type="term" value="F:ligase activity"/>
    <property type="evidence" value="ECO:0007669"/>
    <property type="project" value="UniProtKB-KW"/>
</dbReference>
<feature type="transmembrane region" description="Helical" evidence="5">
    <location>
        <begin position="87"/>
        <end position="104"/>
    </location>
</feature>
<evidence type="ECO:0000259" key="6">
    <source>
        <dbReference type="Pfam" id="PF04932"/>
    </source>
</evidence>
<feature type="transmembrane region" description="Helical" evidence="5">
    <location>
        <begin position="181"/>
        <end position="197"/>
    </location>
</feature>
<keyword evidence="8" id="KW-1185">Reference proteome</keyword>
<dbReference type="InterPro" id="IPR051533">
    <property type="entry name" value="WaaL-like"/>
</dbReference>
<comment type="caution">
    <text evidence="7">The sequence shown here is derived from an EMBL/GenBank/DDBJ whole genome shotgun (WGS) entry which is preliminary data.</text>
</comment>
<feature type="transmembrane region" description="Helical" evidence="5">
    <location>
        <begin position="17"/>
        <end position="47"/>
    </location>
</feature>
<dbReference type="RefSeq" id="WP_157892772.1">
    <property type="nucleotide sequence ID" value="NZ_JBHRTS010000004.1"/>
</dbReference>
<evidence type="ECO:0000256" key="4">
    <source>
        <dbReference type="ARBA" id="ARBA00023136"/>
    </source>
</evidence>
<accession>A0ABV7JC31</accession>
<feature type="transmembrane region" description="Helical" evidence="5">
    <location>
        <begin position="360"/>
        <end position="378"/>
    </location>
</feature>
<sequence>MNRATANQWQERCLVTLYVSIIALLPFGRLAELPLLVLAGWGLVILVRQGSDIFKPRHIRLFTQVFAGMMLMTTVASLDSLWPEKSWLITLGQVRFYLAGLVLLSHPRCVDLCRQILKVMAVLMLCWCVDAAVQAIWGRNLLGLTSYPGRLSGLFGHNVKLGPVLALFLPLVLVWVKPRNAWLRWLVIIWLLIIVVLSGTRSAWLMAAFVMLIFWWHHVRGRRLLLLGKSLLLLVIGGVLLWQFSADFQQRIERSMQLMTGERQAIDFALADRLPIWQTAVNMYLEHPLNGVGPRAFRQAYERHASADDVWVAQHGKALHAHHWVLEIMAETGTIGLLVMAWMVWLLFNACRQRFRDPLIWPFGVALMAALLPVVSLYSLFSSFWSICLWWMLMMLCGGLKNE</sequence>